<comment type="subcellular location">
    <subcellularLocation>
        <location evidence="1">Membrane</location>
        <topology evidence="1">Multi-pass membrane protein</topology>
    </subcellularLocation>
</comment>
<dbReference type="Pfam" id="PF01545">
    <property type="entry name" value="Cation_efflux"/>
    <property type="match status" value="1"/>
</dbReference>
<dbReference type="FunFam" id="1.20.1510.10:FF:000006">
    <property type="entry name" value="Divalent cation efflux transporter"/>
    <property type="match status" value="1"/>
</dbReference>
<proteinExistence type="inferred from homology"/>
<evidence type="ECO:0000313" key="11">
    <source>
        <dbReference type="Proteomes" id="UP000187404"/>
    </source>
</evidence>
<organism evidence="10 11">
    <name type="scientific">Hornefia porci</name>
    <dbReference type="NCBI Taxonomy" id="2652292"/>
    <lineage>
        <taxon>Bacteria</taxon>
        <taxon>Bacillati</taxon>
        <taxon>Bacillota</taxon>
        <taxon>Clostridia</taxon>
        <taxon>Peptostreptococcales</taxon>
        <taxon>Anaerovoracaceae</taxon>
        <taxon>Hornefia</taxon>
    </lineage>
</organism>
<comment type="caution">
    <text evidence="10">The sequence shown here is derived from an EMBL/GenBank/DDBJ whole genome shotgun (WGS) entry which is preliminary data.</text>
</comment>
<evidence type="ECO:0000256" key="5">
    <source>
        <dbReference type="ARBA" id="ARBA00022989"/>
    </source>
</evidence>
<comment type="similarity">
    <text evidence="2">Belongs to the cation diffusion facilitator (CDF) transporter (TC 2.A.4) family.</text>
</comment>
<dbReference type="PANTHER" id="PTHR43840">
    <property type="entry name" value="MITOCHONDRIAL METAL TRANSPORTER 1-RELATED"/>
    <property type="match status" value="1"/>
</dbReference>
<feature type="domain" description="Cation efflux protein cytoplasmic" evidence="9">
    <location>
        <begin position="213"/>
        <end position="278"/>
    </location>
</feature>
<evidence type="ECO:0000256" key="1">
    <source>
        <dbReference type="ARBA" id="ARBA00004141"/>
    </source>
</evidence>
<dbReference type="Pfam" id="PF16916">
    <property type="entry name" value="ZT_dimer"/>
    <property type="match status" value="1"/>
</dbReference>
<dbReference type="Gene3D" id="3.30.70.1350">
    <property type="entry name" value="Cation efflux protein, cytoplasmic domain"/>
    <property type="match status" value="1"/>
</dbReference>
<dbReference type="AlphaFoldDB" id="A0A1Q9JLJ3"/>
<evidence type="ECO:0000259" key="8">
    <source>
        <dbReference type="Pfam" id="PF01545"/>
    </source>
</evidence>
<dbReference type="STRING" id="1261640.BHK98_10515"/>
<dbReference type="Gene3D" id="1.20.1510.10">
    <property type="entry name" value="Cation efflux protein transmembrane domain"/>
    <property type="match status" value="1"/>
</dbReference>
<dbReference type="NCBIfam" id="TIGR01297">
    <property type="entry name" value="CDF"/>
    <property type="match status" value="1"/>
</dbReference>
<accession>A0A1Q9JLJ3</accession>
<feature type="transmembrane region" description="Helical" evidence="7">
    <location>
        <begin position="117"/>
        <end position="137"/>
    </location>
</feature>
<dbReference type="InterPro" id="IPR027469">
    <property type="entry name" value="Cation_efflux_TMD_sf"/>
</dbReference>
<dbReference type="OrthoDB" id="9806522at2"/>
<dbReference type="EMBL" id="MJIE01000001">
    <property type="protein sequence ID" value="OLR57031.1"/>
    <property type="molecule type" value="Genomic_DNA"/>
</dbReference>
<dbReference type="PANTHER" id="PTHR43840:SF50">
    <property type="entry name" value="MANGANESE EFFLUX SYSTEM PROTEIN MNES"/>
    <property type="match status" value="1"/>
</dbReference>
<dbReference type="InterPro" id="IPR027470">
    <property type="entry name" value="Cation_efflux_CTD"/>
</dbReference>
<feature type="transmembrane region" description="Helical" evidence="7">
    <location>
        <begin position="182"/>
        <end position="201"/>
    </location>
</feature>
<evidence type="ECO:0000256" key="3">
    <source>
        <dbReference type="ARBA" id="ARBA00022448"/>
    </source>
</evidence>
<dbReference type="InterPro" id="IPR050291">
    <property type="entry name" value="CDF_Transporter"/>
</dbReference>
<dbReference type="GO" id="GO:0016020">
    <property type="term" value="C:membrane"/>
    <property type="evidence" value="ECO:0007669"/>
    <property type="project" value="UniProtKB-SubCell"/>
</dbReference>
<keyword evidence="4 7" id="KW-0812">Transmembrane</keyword>
<evidence type="ECO:0000256" key="7">
    <source>
        <dbReference type="SAM" id="Phobius"/>
    </source>
</evidence>
<reference evidence="10 11" key="1">
    <citation type="journal article" date="2016" name="Appl. Environ. Microbiol.">
        <title>Function and Phylogeny of Bacterial Butyryl Coenzyme A:Acetate Transferases and Their Diversity in the Proximal Colon of Swine.</title>
        <authorList>
            <person name="Trachsel J."/>
            <person name="Bayles D.O."/>
            <person name="Looft T."/>
            <person name="Levine U.Y."/>
            <person name="Allen H.K."/>
        </authorList>
    </citation>
    <scope>NUCLEOTIDE SEQUENCE [LARGE SCALE GENOMIC DNA]</scope>
    <source>
        <strain evidence="10 11">68-3-10</strain>
    </source>
</reference>
<name>A0A1Q9JLJ3_9FIRM</name>
<dbReference type="InterPro" id="IPR002524">
    <property type="entry name" value="Cation_efflux"/>
</dbReference>
<feature type="domain" description="Cation efflux protein transmembrane" evidence="8">
    <location>
        <begin position="16"/>
        <end position="208"/>
    </location>
</feature>
<dbReference type="SUPFAM" id="SSF161111">
    <property type="entry name" value="Cation efflux protein transmembrane domain-like"/>
    <property type="match status" value="1"/>
</dbReference>
<evidence type="ECO:0000313" key="10">
    <source>
        <dbReference type="EMBL" id="OLR57031.1"/>
    </source>
</evidence>
<keyword evidence="6 7" id="KW-0472">Membrane</keyword>
<dbReference type="SUPFAM" id="SSF160240">
    <property type="entry name" value="Cation efflux protein cytoplasmic domain-like"/>
    <property type="match status" value="1"/>
</dbReference>
<dbReference type="InterPro" id="IPR036837">
    <property type="entry name" value="Cation_efflux_CTD_sf"/>
</dbReference>
<keyword evidence="11" id="KW-1185">Reference proteome</keyword>
<evidence type="ECO:0000259" key="9">
    <source>
        <dbReference type="Pfam" id="PF16916"/>
    </source>
</evidence>
<dbReference type="GO" id="GO:0008324">
    <property type="term" value="F:monoatomic cation transmembrane transporter activity"/>
    <property type="evidence" value="ECO:0007669"/>
    <property type="project" value="InterPro"/>
</dbReference>
<feature type="transmembrane region" description="Helical" evidence="7">
    <location>
        <begin position="12"/>
        <end position="32"/>
    </location>
</feature>
<dbReference type="InterPro" id="IPR058533">
    <property type="entry name" value="Cation_efflux_TM"/>
</dbReference>
<dbReference type="Proteomes" id="UP000187404">
    <property type="component" value="Unassembled WGS sequence"/>
</dbReference>
<gene>
    <name evidence="10" type="ORF">BHK98_10515</name>
</gene>
<feature type="transmembrane region" description="Helical" evidence="7">
    <location>
        <begin position="80"/>
        <end position="97"/>
    </location>
</feature>
<keyword evidence="3" id="KW-0813">Transport</keyword>
<evidence type="ECO:0000256" key="6">
    <source>
        <dbReference type="ARBA" id="ARBA00023136"/>
    </source>
</evidence>
<sequence length="371" mass="40487">MEKKEDRDRIIVRTSVIGILANVFLAAFKAAAGIMSNSIAILLDAVNNLSDALSSVITIVGTKLASKAPDKKHPLGYGRIEYLSAMIVSAIVLYAGITSAVESVRKIIHPVKAEYTMVSLIIIVVAVLVKLILGSYVKKKGRDAKSGALTASGADAQFDAVLSLSVLLSALLYIATGVSLEAWVGAVISAVIIKAGVEMMIDTLNDILGKRADPETTVRIKRLLSEEPEVRGAYDLFLNNYGPDKNYGSVHLELPDTMTVEEVDVLTRRVQEKIYAETGVILTGVGVYSYNTGDNEAAGIRNRVMETVLSHDWALQLHGFFVDMENKEMRFDVVMSFEIDRQEGVEALTEEIRKLYPDFRVSIVSDVDISD</sequence>
<keyword evidence="5 7" id="KW-1133">Transmembrane helix</keyword>
<evidence type="ECO:0000256" key="2">
    <source>
        <dbReference type="ARBA" id="ARBA00008114"/>
    </source>
</evidence>
<evidence type="ECO:0000256" key="4">
    <source>
        <dbReference type="ARBA" id="ARBA00022692"/>
    </source>
</evidence>
<protein>
    <submittedName>
        <fullName evidence="10">Cation diffusion facilitator family transporter</fullName>
    </submittedName>
</protein>